<dbReference type="Gene3D" id="1.10.1220.10">
    <property type="entry name" value="Met repressor-like"/>
    <property type="match status" value="1"/>
</dbReference>
<evidence type="ECO:0000313" key="2">
    <source>
        <dbReference type="Proteomes" id="UP000229981"/>
    </source>
</evidence>
<dbReference type="SUPFAM" id="SSF47598">
    <property type="entry name" value="Ribbon-helix-helix"/>
    <property type="match status" value="1"/>
</dbReference>
<evidence type="ECO:0008006" key="3">
    <source>
        <dbReference type="Google" id="ProtNLM"/>
    </source>
</evidence>
<dbReference type="AlphaFoldDB" id="A0A2H0E032"/>
<comment type="caution">
    <text evidence="1">The sequence shown here is derived from an EMBL/GenBank/DDBJ whole genome shotgun (WGS) entry which is preliminary data.</text>
</comment>
<dbReference type="InterPro" id="IPR013321">
    <property type="entry name" value="Arc_rbn_hlx_hlx"/>
</dbReference>
<gene>
    <name evidence="1" type="ORF">COW80_03965</name>
</gene>
<dbReference type="Proteomes" id="UP000229981">
    <property type="component" value="Unassembled WGS sequence"/>
</dbReference>
<organism evidence="1 2">
    <name type="scientific">Candidatus Beckwithbacteria bacterium CG22_combo_CG10-13_8_21_14_all_01_47_9</name>
    <dbReference type="NCBI Taxonomy" id="1974496"/>
    <lineage>
        <taxon>Bacteria</taxon>
        <taxon>Candidatus Beckwithiibacteriota</taxon>
    </lineage>
</organism>
<name>A0A2H0E032_9BACT</name>
<accession>A0A2H0E032</accession>
<dbReference type="EMBL" id="PCTU01000099">
    <property type="protein sequence ID" value="PIP87786.1"/>
    <property type="molecule type" value="Genomic_DNA"/>
</dbReference>
<dbReference type="InterPro" id="IPR010985">
    <property type="entry name" value="Ribbon_hlx_hlx"/>
</dbReference>
<sequence>MYDMDTITINITLPKQMKLAVDSQVKNGLYTSFSEFIRNAVRHLLFSPVTIPYGPPFSPRAEKQILAEEKRTLTTRNRNIVLNNPDQIRAFFKNL</sequence>
<dbReference type="GO" id="GO:0006355">
    <property type="term" value="P:regulation of DNA-templated transcription"/>
    <property type="evidence" value="ECO:0007669"/>
    <property type="project" value="InterPro"/>
</dbReference>
<reference evidence="1 2" key="1">
    <citation type="submission" date="2017-09" db="EMBL/GenBank/DDBJ databases">
        <title>Depth-based differentiation of microbial function through sediment-hosted aquifers and enrichment of novel symbionts in the deep terrestrial subsurface.</title>
        <authorList>
            <person name="Probst A.J."/>
            <person name="Ladd B."/>
            <person name="Jarett J.K."/>
            <person name="Geller-Mcgrath D.E."/>
            <person name="Sieber C.M."/>
            <person name="Emerson J.B."/>
            <person name="Anantharaman K."/>
            <person name="Thomas B.C."/>
            <person name="Malmstrom R."/>
            <person name="Stieglmeier M."/>
            <person name="Klingl A."/>
            <person name="Woyke T."/>
            <person name="Ryan C.M."/>
            <person name="Banfield J.F."/>
        </authorList>
    </citation>
    <scope>NUCLEOTIDE SEQUENCE [LARGE SCALE GENOMIC DNA]</scope>
    <source>
        <strain evidence="1">CG22_combo_CG10-13_8_21_14_all_01_47_9</strain>
    </source>
</reference>
<proteinExistence type="predicted"/>
<dbReference type="CDD" id="cd22231">
    <property type="entry name" value="RHH_NikR_HicB-like"/>
    <property type="match status" value="1"/>
</dbReference>
<protein>
    <recommendedName>
        <fullName evidence="3">Ribbon-helix-helix protein CopG domain-containing protein</fullName>
    </recommendedName>
</protein>
<evidence type="ECO:0000313" key="1">
    <source>
        <dbReference type="EMBL" id="PIP87786.1"/>
    </source>
</evidence>